<sequence length="42" mass="4789">MSGLPSIILLLPDGCKFGFSTWNTLFAIFTIRQNFTEPHFLN</sequence>
<dbReference type="RefSeq" id="XP_004355321.1">
    <property type="nucleotide sequence ID" value="XM_004355269.1"/>
</dbReference>
<evidence type="ECO:0000313" key="2">
    <source>
        <dbReference type="Proteomes" id="UP000007797"/>
    </source>
</evidence>
<protein>
    <submittedName>
        <fullName evidence="1">Uncharacterized protein</fullName>
    </submittedName>
</protein>
<dbReference type="AlphaFoldDB" id="F4Q3H8"/>
<gene>
    <name evidence="1" type="ORF">DFA_07826</name>
</gene>
<dbReference type="GeneID" id="14868838"/>
<accession>F4Q3H8</accession>
<name>F4Q3H8_CACFS</name>
<dbReference type="KEGG" id="dfa:DFA_07826"/>
<proteinExistence type="predicted"/>
<reference evidence="2" key="1">
    <citation type="journal article" date="2011" name="Genome Res.">
        <title>Phylogeny-wide analysis of social amoeba genomes highlights ancient origins for complex intercellular communication.</title>
        <authorList>
            <person name="Heidel A.J."/>
            <person name="Lawal H.M."/>
            <person name="Felder M."/>
            <person name="Schilde C."/>
            <person name="Helps N.R."/>
            <person name="Tunggal B."/>
            <person name="Rivero F."/>
            <person name="John U."/>
            <person name="Schleicher M."/>
            <person name="Eichinger L."/>
            <person name="Platzer M."/>
            <person name="Noegel A.A."/>
            <person name="Schaap P."/>
            <person name="Gloeckner G."/>
        </authorList>
    </citation>
    <scope>NUCLEOTIDE SEQUENCE [LARGE SCALE GENOMIC DNA]</scope>
    <source>
        <strain evidence="2">SH3</strain>
    </source>
</reference>
<dbReference type="EMBL" id="GL883021">
    <property type="protein sequence ID" value="EGG16847.1"/>
    <property type="molecule type" value="Genomic_DNA"/>
</dbReference>
<evidence type="ECO:0000313" key="1">
    <source>
        <dbReference type="EMBL" id="EGG16847.1"/>
    </source>
</evidence>
<dbReference type="Proteomes" id="UP000007797">
    <property type="component" value="Unassembled WGS sequence"/>
</dbReference>
<organism evidence="1 2">
    <name type="scientific">Cavenderia fasciculata</name>
    <name type="common">Slime mold</name>
    <name type="synonym">Dictyostelium fasciculatum</name>
    <dbReference type="NCBI Taxonomy" id="261658"/>
    <lineage>
        <taxon>Eukaryota</taxon>
        <taxon>Amoebozoa</taxon>
        <taxon>Evosea</taxon>
        <taxon>Eumycetozoa</taxon>
        <taxon>Dictyostelia</taxon>
        <taxon>Acytosteliales</taxon>
        <taxon>Cavenderiaceae</taxon>
        <taxon>Cavenderia</taxon>
    </lineage>
</organism>
<keyword evidence="2" id="KW-1185">Reference proteome</keyword>